<protein>
    <recommendedName>
        <fullName evidence="1">DUF4253 domain-containing protein</fullName>
    </recommendedName>
</protein>
<keyword evidence="3" id="KW-1185">Reference proteome</keyword>
<comment type="caution">
    <text evidence="2">The sequence shown here is derived from an EMBL/GenBank/DDBJ whole genome shotgun (WGS) entry which is preliminary data.</text>
</comment>
<gene>
    <name evidence="2" type="ORF">Voc01_063380</name>
</gene>
<dbReference type="Pfam" id="PF14062">
    <property type="entry name" value="DUF4253"/>
    <property type="match status" value="1"/>
</dbReference>
<name>A0A8J4A247_9ACTN</name>
<feature type="domain" description="DUF4253" evidence="1">
    <location>
        <begin position="199"/>
        <end position="275"/>
    </location>
</feature>
<dbReference type="EMBL" id="BOPH01000088">
    <property type="protein sequence ID" value="GIJ71421.1"/>
    <property type="molecule type" value="Genomic_DNA"/>
</dbReference>
<proteinExistence type="predicted"/>
<reference evidence="2" key="1">
    <citation type="submission" date="2021-01" db="EMBL/GenBank/DDBJ databases">
        <title>Whole genome shotgun sequence of Virgisporangium ochraceum NBRC 16418.</title>
        <authorList>
            <person name="Komaki H."/>
            <person name="Tamura T."/>
        </authorList>
    </citation>
    <scope>NUCLEOTIDE SEQUENCE</scope>
    <source>
        <strain evidence="2">NBRC 16418</strain>
    </source>
</reference>
<evidence type="ECO:0000259" key="1">
    <source>
        <dbReference type="Pfam" id="PF14062"/>
    </source>
</evidence>
<dbReference type="RefSeq" id="WP_203931293.1">
    <property type="nucleotide sequence ID" value="NZ_BOPH01000088.1"/>
</dbReference>
<evidence type="ECO:0000313" key="3">
    <source>
        <dbReference type="Proteomes" id="UP000635606"/>
    </source>
</evidence>
<dbReference type="InterPro" id="IPR025349">
    <property type="entry name" value="DUF4253"/>
</dbReference>
<dbReference type="AlphaFoldDB" id="A0A8J4A247"/>
<sequence>MMNSPGDIATLLDGTPLAGLPVSRDRRGAVMISGIRPDGLLQAWRAARELVPTTGRWPVLVTDDWGPMDISPGGGPVPPLESELLRLDDAARSTDPWERRRTWMHEPIRDGLVDFIMTSGHGVDLTSRVPRPAVLEPRLEVEHRLYRYVTSNPELAAHLLDRTRYAVQTDYWFTPDSVQLQLIPTDAPWLAAGFVSLFEVGAEDLAAALWQWHSQWGAELVASWDTMLQLVVNRPPPPGEQAWTLAGQILSLASNLEMHQWELAVALPASEAWFIHRRP</sequence>
<evidence type="ECO:0000313" key="2">
    <source>
        <dbReference type="EMBL" id="GIJ71421.1"/>
    </source>
</evidence>
<organism evidence="2 3">
    <name type="scientific">Virgisporangium ochraceum</name>
    <dbReference type="NCBI Taxonomy" id="65505"/>
    <lineage>
        <taxon>Bacteria</taxon>
        <taxon>Bacillati</taxon>
        <taxon>Actinomycetota</taxon>
        <taxon>Actinomycetes</taxon>
        <taxon>Micromonosporales</taxon>
        <taxon>Micromonosporaceae</taxon>
        <taxon>Virgisporangium</taxon>
    </lineage>
</organism>
<dbReference type="Proteomes" id="UP000635606">
    <property type="component" value="Unassembled WGS sequence"/>
</dbReference>
<accession>A0A8J4A247</accession>